<evidence type="ECO:0000259" key="4">
    <source>
        <dbReference type="PROSITE" id="PS50023"/>
    </source>
</evidence>
<comment type="caution">
    <text evidence="6">The sequence shown here is derived from an EMBL/GenBank/DDBJ whole genome shotgun (WGS) entry which is preliminary data.</text>
</comment>
<dbReference type="PANTHER" id="PTHR15670">
    <property type="entry name" value="RHO GTPASE ACTIVATING PROTEIN 11A"/>
    <property type="match status" value="1"/>
</dbReference>
<sequence length="1029" mass="116434">MMMDDGVESTQQQQQQTCCQACHQPCIGIDPIRIRGEPYHPTCLVCEDCLIPVGSNVYALTIKRNDNGIYQQHVMILCEQHYYTHLGLICRQCHEPILEPVDPRFMYHPQCLQCPDCITHDAASSFEYNGQVYCRYHFSLNDDTHCAGCNMAILKQFVEQQNEPRKRWHLTCYMIQKSWDVRLADFTVASCDYQLVAPHELKEQQLSLERMLDRIWTDLSAFEESAAACISDMLLNFAAGATVESLRMVSQFVSHVQVLFAALDALDTTSLDIEIHNSSSISCASESKSISTYIIQLLQLLASGAVPYNTKESKQQQHGGNNNNVMVAQEVLTLVTGMAQSLKALIRIGLVESLQLESHHSGTVFRFLQALLPLEKKRVWMAGRYWFKDEPIPLASEQTITAVDQCQYCKSIIEDECLRRGPLKWHLSCFTCTICDTSLASKLSNACLVQSTQDDKTMSTILVCNECYTKQQQQQQQQQQHEEKQQHQLDDKVMDAGHPKANTIPVAPTNQAHLFIHTSRLEQHLDLVRSSLTQYFYMIAGRVPGAVGGGGGGGITRVSAAAAAAKVTSQVGAHHHDEINVDAKKSKRTSSFLHLIDRHRVASSPTMKRSITLFDKTPFHRRFGNNIRRALSTEYKDQQQQHRSPYSNLIFDRRKRAATADAVIVSDTTCDEQQQYHHAQEEINVAFLVDLNEGQDVLMRYLAVVHLHQLLNEHYRLNDLVSLILSDTPRQSLWRKLKGRVTVATSKHQQASFNGPPCNNKIFGVPLITLVERTRTTRQAQFEGERIPPMMARYLTPNTCVPEFVQTCIFTLLGMDMSVEGVFRKNGNIRDLNITRQAVDRGDPVDFSRYSSPIQLCALLKRYLHDLPEPLLTFKLYDLWITCTRMESETKCKAALHLTCCMLPKAHRDTMQLLFLFLRWVASLHDTNRMDVKNLARVIAPTVFYAPSSIAAATSNNNSTCMSQSLTSERQQMARNEIKVVEMLILYQQELCKVPSHLASMVHDSSMVDRVTSASISPKQAIKSLVSNL</sequence>
<keyword evidence="7" id="KW-1185">Reference proteome</keyword>
<evidence type="ECO:0000256" key="3">
    <source>
        <dbReference type="PROSITE-ProRule" id="PRU00125"/>
    </source>
</evidence>
<evidence type="ECO:0000313" key="6">
    <source>
        <dbReference type="EMBL" id="KAJ8654001.1"/>
    </source>
</evidence>
<gene>
    <name evidence="6" type="ORF">O0I10_010337</name>
</gene>
<dbReference type="GO" id="GO:0046872">
    <property type="term" value="F:metal ion binding"/>
    <property type="evidence" value="ECO:0007669"/>
    <property type="project" value="UniProtKB-KW"/>
</dbReference>
<dbReference type="CDD" id="cd08368">
    <property type="entry name" value="LIM"/>
    <property type="match status" value="2"/>
</dbReference>
<dbReference type="GO" id="GO:0007165">
    <property type="term" value="P:signal transduction"/>
    <property type="evidence" value="ECO:0007669"/>
    <property type="project" value="InterPro"/>
</dbReference>
<keyword evidence="3" id="KW-0440">LIM domain</keyword>
<feature type="domain" description="LIM zinc-binding" evidence="4">
    <location>
        <begin position="404"/>
        <end position="474"/>
    </location>
</feature>
<feature type="domain" description="Rho-GAP" evidence="5">
    <location>
        <begin position="785"/>
        <end position="992"/>
    </location>
</feature>
<name>A0AAD7UW12_9FUNG</name>
<dbReference type="SMART" id="SM00132">
    <property type="entry name" value="LIM"/>
    <property type="match status" value="3"/>
</dbReference>
<dbReference type="Gene3D" id="1.10.555.10">
    <property type="entry name" value="Rho GTPase activation protein"/>
    <property type="match status" value="1"/>
</dbReference>
<keyword evidence="1 3" id="KW-0479">Metal-binding</keyword>
<dbReference type="InterPro" id="IPR036280">
    <property type="entry name" value="Multihaem_cyt_sf"/>
</dbReference>
<dbReference type="PROSITE" id="PS50023">
    <property type="entry name" value="LIM_DOMAIN_2"/>
    <property type="match status" value="2"/>
</dbReference>
<dbReference type="SMART" id="SM00324">
    <property type="entry name" value="RhoGAP"/>
    <property type="match status" value="1"/>
</dbReference>
<evidence type="ECO:0000259" key="5">
    <source>
        <dbReference type="PROSITE" id="PS50238"/>
    </source>
</evidence>
<dbReference type="PANTHER" id="PTHR15670:SF4">
    <property type="entry name" value="RHO GTPASE-ACTIVATING PROTEIN 11A"/>
    <property type="match status" value="1"/>
</dbReference>
<dbReference type="InterPro" id="IPR001781">
    <property type="entry name" value="Znf_LIM"/>
</dbReference>
<dbReference type="SUPFAM" id="SSF48695">
    <property type="entry name" value="Multiheme cytochromes"/>
    <property type="match status" value="1"/>
</dbReference>
<dbReference type="SUPFAM" id="SSF48350">
    <property type="entry name" value="GTPase activation domain, GAP"/>
    <property type="match status" value="1"/>
</dbReference>
<dbReference type="EMBL" id="JARTCD010000068">
    <property type="protein sequence ID" value="KAJ8654001.1"/>
    <property type="molecule type" value="Genomic_DNA"/>
</dbReference>
<evidence type="ECO:0000256" key="2">
    <source>
        <dbReference type="ARBA" id="ARBA00022833"/>
    </source>
</evidence>
<dbReference type="AlphaFoldDB" id="A0AAD7UW12"/>
<dbReference type="Proteomes" id="UP001234581">
    <property type="component" value="Unassembled WGS sequence"/>
</dbReference>
<dbReference type="PROSITE" id="PS00478">
    <property type="entry name" value="LIM_DOMAIN_1"/>
    <property type="match status" value="2"/>
</dbReference>
<dbReference type="GO" id="GO:0005096">
    <property type="term" value="F:GTPase activator activity"/>
    <property type="evidence" value="ECO:0007669"/>
    <property type="project" value="TreeGrafter"/>
</dbReference>
<keyword evidence="2 3" id="KW-0862">Zinc</keyword>
<feature type="domain" description="LIM zinc-binding" evidence="4">
    <location>
        <begin position="17"/>
        <end position="88"/>
    </location>
</feature>
<dbReference type="Gene3D" id="2.10.110.10">
    <property type="entry name" value="Cysteine Rich Protein"/>
    <property type="match status" value="3"/>
</dbReference>
<dbReference type="Pfam" id="PF00412">
    <property type="entry name" value="LIM"/>
    <property type="match status" value="1"/>
</dbReference>
<dbReference type="RefSeq" id="XP_058338915.1">
    <property type="nucleotide sequence ID" value="XM_058490319.1"/>
</dbReference>
<dbReference type="Pfam" id="PF00620">
    <property type="entry name" value="RhoGAP"/>
    <property type="match status" value="1"/>
</dbReference>
<protein>
    <submittedName>
        <fullName evidence="6">Uncharacterized protein</fullName>
    </submittedName>
</protein>
<evidence type="ECO:0000256" key="1">
    <source>
        <dbReference type="ARBA" id="ARBA00022723"/>
    </source>
</evidence>
<dbReference type="InterPro" id="IPR008936">
    <property type="entry name" value="Rho_GTPase_activation_prot"/>
</dbReference>
<dbReference type="InterPro" id="IPR042869">
    <property type="entry name" value="ARHGAP11A/B"/>
</dbReference>
<dbReference type="PROSITE" id="PS50238">
    <property type="entry name" value="RHOGAP"/>
    <property type="match status" value="1"/>
</dbReference>
<accession>A0AAD7UW12</accession>
<dbReference type="InterPro" id="IPR000198">
    <property type="entry name" value="RhoGAP_dom"/>
</dbReference>
<dbReference type="GeneID" id="83217741"/>
<organism evidence="6 7">
    <name type="scientific">Lichtheimia ornata</name>
    <dbReference type="NCBI Taxonomy" id="688661"/>
    <lineage>
        <taxon>Eukaryota</taxon>
        <taxon>Fungi</taxon>
        <taxon>Fungi incertae sedis</taxon>
        <taxon>Mucoromycota</taxon>
        <taxon>Mucoromycotina</taxon>
        <taxon>Mucoromycetes</taxon>
        <taxon>Mucorales</taxon>
        <taxon>Lichtheimiaceae</taxon>
        <taxon>Lichtheimia</taxon>
    </lineage>
</organism>
<proteinExistence type="predicted"/>
<reference evidence="6 7" key="1">
    <citation type="submission" date="2023-03" db="EMBL/GenBank/DDBJ databases">
        <title>Genome sequence of Lichtheimia ornata CBS 291.66.</title>
        <authorList>
            <person name="Mohabir J.T."/>
            <person name="Shea T.P."/>
            <person name="Kurbessoian T."/>
            <person name="Berby B."/>
            <person name="Fontaine J."/>
            <person name="Livny J."/>
            <person name="Gnirke A."/>
            <person name="Stajich J.E."/>
            <person name="Cuomo C.A."/>
        </authorList>
    </citation>
    <scope>NUCLEOTIDE SEQUENCE [LARGE SCALE GENOMIC DNA]</scope>
    <source>
        <strain evidence="6">CBS 291.66</strain>
    </source>
</reference>
<evidence type="ECO:0000313" key="7">
    <source>
        <dbReference type="Proteomes" id="UP001234581"/>
    </source>
</evidence>